<dbReference type="PANTHER" id="PTHR48020:SF12">
    <property type="entry name" value="PROTON MYO-INOSITOL COTRANSPORTER"/>
    <property type="match status" value="1"/>
</dbReference>
<dbReference type="PROSITE" id="PS00217">
    <property type="entry name" value="SUGAR_TRANSPORT_2"/>
    <property type="match status" value="1"/>
</dbReference>
<name>A0A1X7IGS6_9SPHI</name>
<dbReference type="InterPro" id="IPR020846">
    <property type="entry name" value="MFS_dom"/>
</dbReference>
<feature type="transmembrane region" description="Helical" evidence="8">
    <location>
        <begin position="369"/>
        <end position="387"/>
    </location>
</feature>
<dbReference type="InterPro" id="IPR005829">
    <property type="entry name" value="Sugar_transporter_CS"/>
</dbReference>
<feature type="transmembrane region" description="Helical" evidence="8">
    <location>
        <begin position="329"/>
        <end position="349"/>
    </location>
</feature>
<evidence type="ECO:0000256" key="6">
    <source>
        <dbReference type="ARBA" id="ARBA00023136"/>
    </source>
</evidence>
<dbReference type="Gene3D" id="1.20.1250.20">
    <property type="entry name" value="MFS general substrate transporter like domains"/>
    <property type="match status" value="2"/>
</dbReference>
<feature type="transmembrane region" description="Helical" evidence="8">
    <location>
        <begin position="75"/>
        <end position="93"/>
    </location>
</feature>
<dbReference type="Pfam" id="PF00083">
    <property type="entry name" value="Sugar_tr"/>
    <property type="match status" value="1"/>
</dbReference>
<keyword evidence="6 8" id="KW-0472">Membrane</keyword>
<evidence type="ECO:0000256" key="1">
    <source>
        <dbReference type="ARBA" id="ARBA00004141"/>
    </source>
</evidence>
<evidence type="ECO:0000256" key="4">
    <source>
        <dbReference type="ARBA" id="ARBA00022692"/>
    </source>
</evidence>
<comment type="similarity">
    <text evidence="2 7">Belongs to the major facilitator superfamily. Sugar transporter (TC 2.A.1.1) family.</text>
</comment>
<dbReference type="PROSITE" id="PS50850">
    <property type="entry name" value="MFS"/>
    <property type="match status" value="1"/>
</dbReference>
<dbReference type="Proteomes" id="UP000192980">
    <property type="component" value="Unassembled WGS sequence"/>
</dbReference>
<feature type="transmembrane region" description="Helical" evidence="8">
    <location>
        <begin position="133"/>
        <end position="154"/>
    </location>
</feature>
<feature type="transmembrane region" description="Helical" evidence="8">
    <location>
        <begin position="279"/>
        <end position="297"/>
    </location>
</feature>
<proteinExistence type="inferred from homology"/>
<feature type="transmembrane region" description="Helical" evidence="8">
    <location>
        <begin position="99"/>
        <end position="121"/>
    </location>
</feature>
<dbReference type="STRING" id="561061.SAMN05660862_0820"/>
<dbReference type="NCBIfam" id="TIGR00879">
    <property type="entry name" value="SP"/>
    <property type="match status" value="1"/>
</dbReference>
<gene>
    <name evidence="10" type="ORF">SAMN05660862_0820</name>
</gene>
<protein>
    <submittedName>
        <fullName evidence="10">MFS transporter, SP family, arabinose:H+ symporter</fullName>
    </submittedName>
</protein>
<dbReference type="InterPro" id="IPR036259">
    <property type="entry name" value="MFS_trans_sf"/>
</dbReference>
<keyword evidence="4 8" id="KW-0812">Transmembrane</keyword>
<dbReference type="OrthoDB" id="9783823at2"/>
<dbReference type="InterPro" id="IPR003663">
    <property type="entry name" value="Sugar/inositol_transpt"/>
</dbReference>
<organism evidence="10 11">
    <name type="scientific">Sphingobacterium psychroaquaticum</name>
    <dbReference type="NCBI Taxonomy" id="561061"/>
    <lineage>
        <taxon>Bacteria</taxon>
        <taxon>Pseudomonadati</taxon>
        <taxon>Bacteroidota</taxon>
        <taxon>Sphingobacteriia</taxon>
        <taxon>Sphingobacteriales</taxon>
        <taxon>Sphingobacteriaceae</taxon>
        <taxon>Sphingobacterium</taxon>
    </lineage>
</organism>
<feature type="domain" description="Major facilitator superfamily (MFS) profile" evidence="9">
    <location>
        <begin position="8"/>
        <end position="423"/>
    </location>
</feature>
<dbReference type="SUPFAM" id="SSF103473">
    <property type="entry name" value="MFS general substrate transporter"/>
    <property type="match status" value="1"/>
</dbReference>
<sequence>MNTLFKLIIATVSLGGFLFGFDMAVISGTIPLIRDSFQLTPVQEGFFVSSALVGCIIGVLFAGAWSNRFGRKPTLLIAAVLFLISAFGCSYGNNFEVVLLNRWIGGVGVGIASIVVPLYIAEISPYKYRGRMVTLYQLAITIGILCAYLSNALIVNNNLLILGETWRTMFLAGAVPSFLLGVGLFFVPESPRWLMNKGRYDQALACYKRLQIEAEQREPEVQATTQASLFAPMYRTALLLGLLLPLFSQLSGINAIVYFGPSILIESGLSISNSFHAQVFFGLANVVFTCFAIWKVDSWGRRPLYLLGTAGATASLLLSGWFLGQDMTLYSNFLIASILCFMFFFAMSIGPLKFVVASEIFPTAIRTRAMTLSILVMWGADTLVGQLTPVLLDRLGSMFTFWLFALFCAIAFVTVYMLLPETKGKTLEEIEQHWQVKHRRKINQE</sequence>
<dbReference type="RefSeq" id="WP_085471660.1">
    <property type="nucleotide sequence ID" value="NZ_FXAU01000001.1"/>
</dbReference>
<dbReference type="GO" id="GO:0022857">
    <property type="term" value="F:transmembrane transporter activity"/>
    <property type="evidence" value="ECO:0007669"/>
    <property type="project" value="InterPro"/>
</dbReference>
<dbReference type="AlphaFoldDB" id="A0A1X7IGS6"/>
<evidence type="ECO:0000256" key="8">
    <source>
        <dbReference type="SAM" id="Phobius"/>
    </source>
</evidence>
<feature type="transmembrane region" description="Helical" evidence="8">
    <location>
        <begin position="237"/>
        <end position="259"/>
    </location>
</feature>
<evidence type="ECO:0000313" key="10">
    <source>
        <dbReference type="EMBL" id="SMG14000.1"/>
    </source>
</evidence>
<evidence type="ECO:0000256" key="3">
    <source>
        <dbReference type="ARBA" id="ARBA00022448"/>
    </source>
</evidence>
<dbReference type="PRINTS" id="PR00171">
    <property type="entry name" value="SUGRTRNSPORT"/>
</dbReference>
<feature type="transmembrane region" description="Helical" evidence="8">
    <location>
        <begin position="7"/>
        <end position="33"/>
    </location>
</feature>
<dbReference type="PANTHER" id="PTHR48020">
    <property type="entry name" value="PROTON MYO-INOSITOL COTRANSPORTER"/>
    <property type="match status" value="1"/>
</dbReference>
<comment type="subcellular location">
    <subcellularLocation>
        <location evidence="1">Membrane</location>
        <topology evidence="1">Multi-pass membrane protein</topology>
    </subcellularLocation>
</comment>
<dbReference type="PROSITE" id="PS00216">
    <property type="entry name" value="SUGAR_TRANSPORT_1"/>
    <property type="match status" value="1"/>
</dbReference>
<evidence type="ECO:0000256" key="5">
    <source>
        <dbReference type="ARBA" id="ARBA00022989"/>
    </source>
</evidence>
<keyword evidence="3 7" id="KW-0813">Transport</keyword>
<dbReference type="InterPro" id="IPR050814">
    <property type="entry name" value="Myo-inositol_Transporter"/>
</dbReference>
<evidence type="ECO:0000256" key="7">
    <source>
        <dbReference type="RuleBase" id="RU003346"/>
    </source>
</evidence>
<evidence type="ECO:0000313" key="11">
    <source>
        <dbReference type="Proteomes" id="UP000192980"/>
    </source>
</evidence>
<accession>A0A1X7IGS6</accession>
<feature type="transmembrane region" description="Helical" evidence="8">
    <location>
        <begin position="304"/>
        <end position="323"/>
    </location>
</feature>
<feature type="transmembrane region" description="Helical" evidence="8">
    <location>
        <begin position="45"/>
        <end position="63"/>
    </location>
</feature>
<feature type="transmembrane region" description="Helical" evidence="8">
    <location>
        <begin position="166"/>
        <end position="187"/>
    </location>
</feature>
<keyword evidence="5 8" id="KW-1133">Transmembrane helix</keyword>
<evidence type="ECO:0000259" key="9">
    <source>
        <dbReference type="PROSITE" id="PS50850"/>
    </source>
</evidence>
<dbReference type="InterPro" id="IPR005828">
    <property type="entry name" value="MFS_sugar_transport-like"/>
</dbReference>
<dbReference type="EMBL" id="FXAU01000001">
    <property type="protein sequence ID" value="SMG14000.1"/>
    <property type="molecule type" value="Genomic_DNA"/>
</dbReference>
<dbReference type="GO" id="GO:0016020">
    <property type="term" value="C:membrane"/>
    <property type="evidence" value="ECO:0007669"/>
    <property type="project" value="UniProtKB-SubCell"/>
</dbReference>
<reference evidence="10 11" key="1">
    <citation type="submission" date="2017-04" db="EMBL/GenBank/DDBJ databases">
        <authorList>
            <person name="Afonso C.L."/>
            <person name="Miller P.J."/>
            <person name="Scott M.A."/>
            <person name="Spackman E."/>
            <person name="Goraichik I."/>
            <person name="Dimitrov K.M."/>
            <person name="Suarez D.L."/>
            <person name="Swayne D.E."/>
        </authorList>
    </citation>
    <scope>NUCLEOTIDE SEQUENCE [LARGE SCALE GENOMIC DNA]</scope>
    <source>
        <strain evidence="10 11">DSM 22418</strain>
    </source>
</reference>
<keyword evidence="11" id="KW-1185">Reference proteome</keyword>
<evidence type="ECO:0000256" key="2">
    <source>
        <dbReference type="ARBA" id="ARBA00010992"/>
    </source>
</evidence>
<feature type="transmembrane region" description="Helical" evidence="8">
    <location>
        <begin position="399"/>
        <end position="419"/>
    </location>
</feature>